<evidence type="ECO:0000313" key="7">
    <source>
        <dbReference type="Proteomes" id="UP000014197"/>
    </source>
</evidence>
<dbReference type="OrthoDB" id="2356942at2"/>
<evidence type="ECO:0000259" key="3">
    <source>
        <dbReference type="Pfam" id="PF13731"/>
    </source>
</evidence>
<gene>
    <name evidence="5" type="ORF">I583_02547</name>
    <name evidence="4" type="ORF">UAW_01581</name>
</gene>
<reference evidence="4 6" key="1">
    <citation type="submission" date="2013-02" db="EMBL/GenBank/DDBJ databases">
        <title>The Genome Sequence of Enterococcus haemoperoxidus BAA-382.</title>
        <authorList>
            <consortium name="The Broad Institute Genome Sequencing Platform"/>
            <consortium name="The Broad Institute Genome Sequencing Center for Infectious Disease"/>
            <person name="Earl A.M."/>
            <person name="Gilmore M.S."/>
            <person name="Lebreton F."/>
            <person name="Walker B."/>
            <person name="Young S.K."/>
            <person name="Zeng Q."/>
            <person name="Gargeya S."/>
            <person name="Fitzgerald M."/>
            <person name="Haas B."/>
            <person name="Abouelleil A."/>
            <person name="Alvarado L."/>
            <person name="Arachchi H.M."/>
            <person name="Berlin A.M."/>
            <person name="Chapman S.B."/>
            <person name="Dewar J."/>
            <person name="Goldberg J."/>
            <person name="Griggs A."/>
            <person name="Gujja S."/>
            <person name="Hansen M."/>
            <person name="Howarth C."/>
            <person name="Imamovic A."/>
            <person name="Larimer J."/>
            <person name="McCowan C."/>
            <person name="Murphy C."/>
            <person name="Neiman D."/>
            <person name="Pearson M."/>
            <person name="Priest M."/>
            <person name="Roberts A."/>
            <person name="Saif S."/>
            <person name="Shea T."/>
            <person name="Sisk P."/>
            <person name="Sykes S."/>
            <person name="Wortman J."/>
            <person name="Nusbaum C."/>
            <person name="Birren B."/>
        </authorList>
    </citation>
    <scope>NUCLEOTIDE SEQUENCE [LARGE SCALE GENOMIC DNA]</scope>
    <source>
        <strain evidence="4 6">ATCC BAA-382</strain>
    </source>
</reference>
<protein>
    <recommendedName>
        <fullName evidence="3">WxL domain-containing protein</fullName>
    </recommendedName>
</protein>
<feature type="domain" description="WxL" evidence="3">
    <location>
        <begin position="32"/>
        <end position="219"/>
    </location>
</feature>
<proteinExistence type="predicted"/>
<dbReference type="EMBL" id="AJAR01000014">
    <property type="protein sequence ID" value="EOH97099.1"/>
    <property type="molecule type" value="Genomic_DNA"/>
</dbReference>
<dbReference type="Proteomes" id="UP000013858">
    <property type="component" value="Unassembled WGS sequence"/>
</dbReference>
<dbReference type="EMBL" id="ASVY01000003">
    <property type="protein sequence ID" value="EOT59912.1"/>
    <property type="molecule type" value="Genomic_DNA"/>
</dbReference>
<evidence type="ECO:0000256" key="1">
    <source>
        <dbReference type="SAM" id="MobiDB-lite"/>
    </source>
</evidence>
<evidence type="ECO:0000313" key="5">
    <source>
        <dbReference type="EMBL" id="EOT59912.1"/>
    </source>
</evidence>
<dbReference type="STRING" id="155618.RV06_GL000208"/>
<name>R2TA44_9ENTE</name>
<evidence type="ECO:0000256" key="2">
    <source>
        <dbReference type="SAM" id="SignalP"/>
    </source>
</evidence>
<evidence type="ECO:0000313" key="6">
    <source>
        <dbReference type="Proteomes" id="UP000013858"/>
    </source>
</evidence>
<feature type="signal peptide" evidence="2">
    <location>
        <begin position="1"/>
        <end position="26"/>
    </location>
</feature>
<keyword evidence="2" id="KW-0732">Signal</keyword>
<dbReference type="AlphaFoldDB" id="R2TA44"/>
<accession>R2TA44</accession>
<reference evidence="5 7" key="2">
    <citation type="submission" date="2013-03" db="EMBL/GenBank/DDBJ databases">
        <title>The Genome Sequence of Enterococcus haemoperoxidus BAA-382 (PacBio/Illumina hybrid assembly).</title>
        <authorList>
            <consortium name="The Broad Institute Genomics Platform"/>
            <consortium name="The Broad Institute Genome Sequencing Center for Infectious Disease"/>
            <person name="Earl A."/>
            <person name="Russ C."/>
            <person name="Gilmore M."/>
            <person name="Surin D."/>
            <person name="Walker B."/>
            <person name="Young S."/>
            <person name="Zeng Q."/>
            <person name="Gargeya S."/>
            <person name="Fitzgerald M."/>
            <person name="Haas B."/>
            <person name="Abouelleil A."/>
            <person name="Allen A.W."/>
            <person name="Alvarado L."/>
            <person name="Arachchi H.M."/>
            <person name="Berlin A.M."/>
            <person name="Chapman S.B."/>
            <person name="Gainer-Dewar J."/>
            <person name="Goldberg J."/>
            <person name="Griggs A."/>
            <person name="Gujja S."/>
            <person name="Hansen M."/>
            <person name="Howarth C."/>
            <person name="Imamovic A."/>
            <person name="Ireland A."/>
            <person name="Larimer J."/>
            <person name="McCowan C."/>
            <person name="Murphy C."/>
            <person name="Pearson M."/>
            <person name="Poon T.W."/>
            <person name="Priest M."/>
            <person name="Roberts A."/>
            <person name="Saif S."/>
            <person name="Shea T."/>
            <person name="Sisk P."/>
            <person name="Sykes S."/>
            <person name="Wortman J."/>
            <person name="Nusbaum C."/>
            <person name="Birren B."/>
        </authorList>
    </citation>
    <scope>NUCLEOTIDE SEQUENCE [LARGE SCALE GENOMIC DNA]</scope>
    <source>
        <strain evidence="5 7">ATCC BAA-382</strain>
    </source>
</reference>
<dbReference type="RefSeq" id="WP_010761783.1">
    <property type="nucleotide sequence ID" value="NZ_KB946316.1"/>
</dbReference>
<keyword evidence="7" id="KW-1185">Reference proteome</keyword>
<sequence length="222" mass="23352">MKFVKITTVVTLSAIALMGAAQVTFAEDAPAKNPTSKGIVTLTTGDANAVTPPIDKDTPKEDITNQPGPLSIDVAPNFDFGTDKIGVGTTEYPIKNTNNPYVQVTDSRGTGAGWDLKAKITEFETADKSNKLTGATLTLASKELQTTNPQGVAFRAPVGYVDGVTLNDSPQSLLFAAEGNGLGTWANYFDKGTSKLTIPGGNFIGEYSATLEWSLTTTPKAE</sequence>
<dbReference type="Pfam" id="PF13731">
    <property type="entry name" value="WxL"/>
    <property type="match status" value="1"/>
</dbReference>
<dbReference type="InterPro" id="IPR027994">
    <property type="entry name" value="WxL_dom"/>
</dbReference>
<dbReference type="Proteomes" id="UP000014197">
    <property type="component" value="Unassembled WGS sequence"/>
</dbReference>
<feature type="compositionally biased region" description="Basic and acidic residues" evidence="1">
    <location>
        <begin position="54"/>
        <end position="63"/>
    </location>
</feature>
<dbReference type="PATRIC" id="fig|1158608.3.peg.1557"/>
<feature type="chain" id="PRO_5004356656" description="WxL domain-containing protein" evidence="2">
    <location>
        <begin position="27"/>
        <end position="222"/>
    </location>
</feature>
<comment type="caution">
    <text evidence="4">The sequence shown here is derived from an EMBL/GenBank/DDBJ whole genome shotgun (WGS) entry which is preliminary data.</text>
</comment>
<evidence type="ECO:0000313" key="4">
    <source>
        <dbReference type="EMBL" id="EOH97099.1"/>
    </source>
</evidence>
<feature type="region of interest" description="Disordered" evidence="1">
    <location>
        <begin position="48"/>
        <end position="68"/>
    </location>
</feature>
<dbReference type="eggNOG" id="COG4886">
    <property type="taxonomic scope" value="Bacteria"/>
</dbReference>
<organism evidence="4 6">
    <name type="scientific">Enterococcus haemoperoxidus ATCC BAA-382</name>
    <dbReference type="NCBI Taxonomy" id="1158608"/>
    <lineage>
        <taxon>Bacteria</taxon>
        <taxon>Bacillati</taxon>
        <taxon>Bacillota</taxon>
        <taxon>Bacilli</taxon>
        <taxon>Lactobacillales</taxon>
        <taxon>Enterococcaceae</taxon>
        <taxon>Enterococcus</taxon>
    </lineage>
</organism>